<protein>
    <submittedName>
        <fullName evidence="1">Uncharacterized protein</fullName>
    </submittedName>
</protein>
<dbReference type="STRING" id="94237.ENSMMOP00000008762"/>
<dbReference type="Proteomes" id="UP000261620">
    <property type="component" value="Unplaced"/>
</dbReference>
<name>A0A3Q3W9X9_MOLML</name>
<dbReference type="InterPro" id="IPR046349">
    <property type="entry name" value="C1-like_sf"/>
</dbReference>
<organism evidence="1 2">
    <name type="scientific">Mola mola</name>
    <name type="common">Ocean sunfish</name>
    <name type="synonym">Tetraodon mola</name>
    <dbReference type="NCBI Taxonomy" id="94237"/>
    <lineage>
        <taxon>Eukaryota</taxon>
        <taxon>Metazoa</taxon>
        <taxon>Chordata</taxon>
        <taxon>Craniata</taxon>
        <taxon>Vertebrata</taxon>
        <taxon>Euteleostomi</taxon>
        <taxon>Actinopterygii</taxon>
        <taxon>Neopterygii</taxon>
        <taxon>Teleostei</taxon>
        <taxon>Neoteleostei</taxon>
        <taxon>Acanthomorphata</taxon>
        <taxon>Eupercaria</taxon>
        <taxon>Tetraodontiformes</taxon>
        <taxon>Molidae</taxon>
        <taxon>Mola</taxon>
    </lineage>
</organism>
<dbReference type="AlphaFoldDB" id="A0A3Q3W9X9"/>
<evidence type="ECO:0000313" key="1">
    <source>
        <dbReference type="Ensembl" id="ENSMMOP00000008762.1"/>
    </source>
</evidence>
<dbReference type="Gene3D" id="3.30.60.20">
    <property type="match status" value="1"/>
</dbReference>
<dbReference type="SUPFAM" id="SSF57889">
    <property type="entry name" value="Cysteine-rich domain"/>
    <property type="match status" value="1"/>
</dbReference>
<keyword evidence="2" id="KW-1185">Reference proteome</keyword>
<dbReference type="OMA" id="WTENAMN"/>
<reference evidence="1" key="1">
    <citation type="submission" date="2025-08" db="UniProtKB">
        <authorList>
            <consortium name="Ensembl"/>
        </authorList>
    </citation>
    <scope>IDENTIFICATION</scope>
</reference>
<sequence>MWKMKYRERETVSRIHFLFFFVCLFLLAKHLFFVVSRKAISRSGLQHLGPPQPSLPPASNGPNKELRTCVDWTENAMNGDHLWMETSCSGELCYLGEDTCLLKTSAPRRKCAACKIVVHTGCIEQLEKVSY</sequence>
<accession>A0A3Q3W9X9</accession>
<evidence type="ECO:0000313" key="2">
    <source>
        <dbReference type="Proteomes" id="UP000261620"/>
    </source>
</evidence>
<proteinExistence type="predicted"/>
<reference evidence="1" key="2">
    <citation type="submission" date="2025-09" db="UniProtKB">
        <authorList>
            <consortium name="Ensembl"/>
        </authorList>
    </citation>
    <scope>IDENTIFICATION</scope>
</reference>
<dbReference type="Ensembl" id="ENSMMOT00000008919.1">
    <property type="protein sequence ID" value="ENSMMOP00000008762.1"/>
    <property type="gene ID" value="ENSMMOG00000006775.1"/>
</dbReference>